<feature type="transmembrane region" description="Helical" evidence="8">
    <location>
        <begin position="82"/>
        <end position="109"/>
    </location>
</feature>
<evidence type="ECO:0000313" key="10">
    <source>
        <dbReference type="EMBL" id="MFL9926358.1"/>
    </source>
</evidence>
<dbReference type="Gene3D" id="1.10.3720.10">
    <property type="entry name" value="MetI-like"/>
    <property type="match status" value="2"/>
</dbReference>
<feature type="transmembrane region" description="Helical" evidence="8">
    <location>
        <begin position="555"/>
        <end position="576"/>
    </location>
</feature>
<feature type="transmembrane region" description="Helical" evidence="8">
    <location>
        <begin position="29"/>
        <end position="52"/>
    </location>
</feature>
<keyword evidence="5 8" id="KW-0812">Transmembrane</keyword>
<comment type="caution">
    <text evidence="10">The sequence shown here is derived from an EMBL/GenBank/DDBJ whole genome shotgun (WGS) entry which is preliminary data.</text>
</comment>
<feature type="domain" description="ABC transmembrane type-1" evidence="9">
    <location>
        <begin position="86"/>
        <end position="294"/>
    </location>
</feature>
<accession>A0ABW9ABS8</accession>
<evidence type="ECO:0000256" key="1">
    <source>
        <dbReference type="ARBA" id="ARBA00004429"/>
    </source>
</evidence>
<feature type="transmembrane region" description="Helical" evidence="8">
    <location>
        <begin position="422"/>
        <end position="441"/>
    </location>
</feature>
<evidence type="ECO:0000256" key="4">
    <source>
        <dbReference type="ARBA" id="ARBA00022519"/>
    </source>
</evidence>
<evidence type="ECO:0000313" key="11">
    <source>
        <dbReference type="Proteomes" id="UP001629246"/>
    </source>
</evidence>
<feature type="transmembrane region" description="Helical" evidence="8">
    <location>
        <begin position="273"/>
        <end position="294"/>
    </location>
</feature>
<evidence type="ECO:0000256" key="7">
    <source>
        <dbReference type="ARBA" id="ARBA00023136"/>
    </source>
</evidence>
<feature type="transmembrane region" description="Helical" evidence="8">
    <location>
        <begin position="447"/>
        <end position="465"/>
    </location>
</feature>
<dbReference type="PANTHER" id="PTHR43357:SF4">
    <property type="entry name" value="INNER MEMBRANE ABC TRANSPORTER PERMEASE PROTEIN YDCV"/>
    <property type="match status" value="1"/>
</dbReference>
<protein>
    <submittedName>
        <fullName evidence="10">Iron ABC transporter permease</fullName>
    </submittedName>
</protein>
<evidence type="ECO:0000256" key="2">
    <source>
        <dbReference type="ARBA" id="ARBA00022448"/>
    </source>
</evidence>
<keyword evidence="11" id="KW-1185">Reference proteome</keyword>
<keyword evidence="7 8" id="KW-0472">Membrane</keyword>
<gene>
    <name evidence="10" type="ORF">PQR62_18930</name>
</gene>
<dbReference type="EMBL" id="JAQQFM010000008">
    <property type="protein sequence ID" value="MFL9926358.1"/>
    <property type="molecule type" value="Genomic_DNA"/>
</dbReference>
<feature type="transmembrane region" description="Helical" evidence="8">
    <location>
        <begin position="121"/>
        <end position="144"/>
    </location>
</feature>
<evidence type="ECO:0000256" key="5">
    <source>
        <dbReference type="ARBA" id="ARBA00022692"/>
    </source>
</evidence>
<feature type="domain" description="ABC transmembrane type-1" evidence="9">
    <location>
        <begin position="384"/>
        <end position="573"/>
    </location>
</feature>
<keyword evidence="2 8" id="KW-0813">Transport</keyword>
<organism evidence="10 11">
    <name type="scientific">Herbaspirillum lusitanum</name>
    <dbReference type="NCBI Taxonomy" id="213312"/>
    <lineage>
        <taxon>Bacteria</taxon>
        <taxon>Pseudomonadati</taxon>
        <taxon>Pseudomonadota</taxon>
        <taxon>Betaproteobacteria</taxon>
        <taxon>Burkholderiales</taxon>
        <taxon>Oxalobacteraceae</taxon>
        <taxon>Herbaspirillum</taxon>
    </lineage>
</organism>
<evidence type="ECO:0000256" key="8">
    <source>
        <dbReference type="RuleBase" id="RU363032"/>
    </source>
</evidence>
<comment type="subcellular location">
    <subcellularLocation>
        <location evidence="1">Cell inner membrane</location>
        <topology evidence="1">Multi-pass membrane protein</topology>
    </subcellularLocation>
    <subcellularLocation>
        <location evidence="8">Cell membrane</location>
        <topology evidence="8">Multi-pass membrane protein</topology>
    </subcellularLocation>
</comment>
<feature type="transmembrane region" description="Helical" evidence="8">
    <location>
        <begin position="388"/>
        <end position="410"/>
    </location>
</feature>
<keyword evidence="6 8" id="KW-1133">Transmembrane helix</keyword>
<dbReference type="Proteomes" id="UP001629246">
    <property type="component" value="Unassembled WGS sequence"/>
</dbReference>
<dbReference type="InterPro" id="IPR035906">
    <property type="entry name" value="MetI-like_sf"/>
</dbReference>
<dbReference type="InterPro" id="IPR000515">
    <property type="entry name" value="MetI-like"/>
</dbReference>
<dbReference type="SUPFAM" id="SSF161098">
    <property type="entry name" value="MetI-like"/>
    <property type="match status" value="2"/>
</dbReference>
<evidence type="ECO:0000259" key="9">
    <source>
        <dbReference type="PROSITE" id="PS50928"/>
    </source>
</evidence>
<proteinExistence type="inferred from homology"/>
<feature type="transmembrane region" description="Helical" evidence="8">
    <location>
        <begin position="223"/>
        <end position="240"/>
    </location>
</feature>
<comment type="similarity">
    <text evidence="8">Belongs to the binding-protein-dependent transport system permease family.</text>
</comment>
<dbReference type="PANTHER" id="PTHR43357">
    <property type="entry name" value="INNER MEMBRANE ABC TRANSPORTER PERMEASE PROTEIN YDCV"/>
    <property type="match status" value="1"/>
</dbReference>
<evidence type="ECO:0000256" key="6">
    <source>
        <dbReference type="ARBA" id="ARBA00022989"/>
    </source>
</evidence>
<reference evidence="10 11" key="1">
    <citation type="journal article" date="2024" name="Chem. Sci.">
        <title>Discovery of megapolipeptins by genome mining of a Burkholderiales bacteria collection.</title>
        <authorList>
            <person name="Paulo B.S."/>
            <person name="Recchia M.J.J."/>
            <person name="Lee S."/>
            <person name="Fergusson C.H."/>
            <person name="Romanowski S.B."/>
            <person name="Hernandez A."/>
            <person name="Krull N."/>
            <person name="Liu D.Y."/>
            <person name="Cavanagh H."/>
            <person name="Bos A."/>
            <person name="Gray C.A."/>
            <person name="Murphy B.T."/>
            <person name="Linington R.G."/>
            <person name="Eustaquio A.S."/>
        </authorList>
    </citation>
    <scope>NUCLEOTIDE SEQUENCE [LARGE SCALE GENOMIC DNA]</scope>
    <source>
        <strain evidence="10 11">RL21-008-BIB-A</strain>
    </source>
</reference>
<dbReference type="Pfam" id="PF00528">
    <property type="entry name" value="BPD_transp_1"/>
    <property type="match status" value="2"/>
</dbReference>
<feature type="transmembrane region" description="Helical" evidence="8">
    <location>
        <begin position="501"/>
        <end position="522"/>
    </location>
</feature>
<sequence length="589" mass="63810">MSQSVSQSAAVTYVKRRASGNWRAQGHAAWIPAVLLSVLLACLVLPPILVLIDRSFRGEQGALNEHLFTFDNYLRLLSDPTLYISAANSMIFAACATVISLSIGGVLAWIVERSDAPFKKLAYFTAIVSLGTPYILYVSSWLFLLGRVGPVNDLYRAVSDTTDILFNVYSLTGMILVEGLLWSPLVFLLLSTTFRRANAEMEEAARMAGASVPKTVWSISMRLAWPAILGLGMFVFIRNIESFDVPVLIGTPSHINLLTTDIYLSLTRNPPQLGYASAFSAILLVIVAVLLYFYGRISRSADRYASVTGKGFRPRPFKLGRVGRMLGGLIILVNCLLVLVLPLGAIVWNSLTPFTRAFSVAGFKTLSLEHYIAVVSEGSYLSLGLNTVLVSASAATAAILLTVLAGWLSVRRWPGSQLLEQLSSVPLVFPGVVLGTALIQVALSSPIPVYGTLWLIGIAFLIRYLPYGMRYSFAGVMQIHRELEEAAAVSGASQKGTLRRVVLPLLAPSMVAGWLFIFLLGAKELSLAVLLAGADSQTMAVAMFDQWSNGQAGEAAALGVVWTCIMSVFALVFYYVNERQGRSEKGNGA</sequence>
<feature type="transmembrane region" description="Helical" evidence="8">
    <location>
        <begin position="325"/>
        <end position="348"/>
    </location>
</feature>
<evidence type="ECO:0000256" key="3">
    <source>
        <dbReference type="ARBA" id="ARBA00022475"/>
    </source>
</evidence>
<feature type="transmembrane region" description="Helical" evidence="8">
    <location>
        <begin position="164"/>
        <end position="190"/>
    </location>
</feature>
<keyword evidence="4" id="KW-0997">Cell inner membrane</keyword>
<dbReference type="PROSITE" id="PS50928">
    <property type="entry name" value="ABC_TM1"/>
    <property type="match status" value="2"/>
</dbReference>
<name>A0ABW9ABS8_9BURK</name>
<dbReference type="CDD" id="cd06261">
    <property type="entry name" value="TM_PBP2"/>
    <property type="match status" value="2"/>
</dbReference>
<keyword evidence="3" id="KW-1003">Cell membrane</keyword>
<dbReference type="RefSeq" id="WP_408159563.1">
    <property type="nucleotide sequence ID" value="NZ_JAQQFM010000008.1"/>
</dbReference>